<dbReference type="AlphaFoldDB" id="A0A7L5A1S7"/>
<reference evidence="1 2" key="1">
    <citation type="submission" date="2019-09" db="EMBL/GenBank/DDBJ databases">
        <title>Genome sequence of Hymenobacter sp. M3.</title>
        <authorList>
            <person name="Srinivasan S."/>
        </authorList>
    </citation>
    <scope>NUCLEOTIDE SEQUENCE [LARGE SCALE GENOMIC DNA]</scope>
    <source>
        <strain evidence="1 2">M3</strain>
    </source>
</reference>
<accession>A0A7L5A1S7</accession>
<sequence>MARFSILFLLVCAWVSVRAAVPTDLLTAVQARQVEIGSLAVGGLGADNLQCRLRNLTQHELTVTVPAGLHFSSRNAETQEMMTYQLLVVTLAPEATEKVRLQGFCMNRLRHAPSGKAIFFLRGFAPQPVKQLGDSLTKYPALAPSYGQMLVWALTDNQPLFDLEVEPELVRGARNTVQYVSRQAGLPVVAVRARSKNKPATPTVKTFSQTSALLYHLPTAQVLTLKMVDPQGHVRSTLFDKKLVKPGVQNYAFGINETVRSTDQPVYFVRLSDATGRVLKEVRVDERTEPDTTQPRHREFDFRFSLTKPVKKVYFRLRLPDGTLVEEIMQRPYLPPGSFLFKLAFNYLQAPNTAFVARLESETGQVYHEQKLGPDSPK</sequence>
<keyword evidence="2" id="KW-1185">Reference proteome</keyword>
<comment type="caution">
    <text evidence="1">The sequence shown here is derived from an EMBL/GenBank/DDBJ whole genome shotgun (WGS) entry which is preliminary data.</text>
</comment>
<evidence type="ECO:0000313" key="2">
    <source>
        <dbReference type="Proteomes" id="UP000326380"/>
    </source>
</evidence>
<name>A0A7L5A1S7_9BACT</name>
<proteinExistence type="predicted"/>
<dbReference type="Proteomes" id="UP000326380">
    <property type="component" value="Unassembled WGS sequence"/>
</dbReference>
<gene>
    <name evidence="1" type="ORF">F0P96_08165</name>
</gene>
<dbReference type="RefSeq" id="WP_151078375.1">
    <property type="nucleotide sequence ID" value="NZ_CP047647.1"/>
</dbReference>
<organism evidence="1 2">
    <name type="scientific">Hymenobacter busanensis</name>
    <dbReference type="NCBI Taxonomy" id="2607656"/>
    <lineage>
        <taxon>Bacteria</taxon>
        <taxon>Pseudomonadati</taxon>
        <taxon>Bacteroidota</taxon>
        <taxon>Cytophagia</taxon>
        <taxon>Cytophagales</taxon>
        <taxon>Hymenobacteraceae</taxon>
        <taxon>Hymenobacter</taxon>
    </lineage>
</organism>
<evidence type="ECO:0000313" key="1">
    <source>
        <dbReference type="EMBL" id="KAA9332954.1"/>
    </source>
</evidence>
<protein>
    <submittedName>
        <fullName evidence="1">Uncharacterized protein</fullName>
    </submittedName>
</protein>
<dbReference type="EMBL" id="VTWU01000003">
    <property type="protein sequence ID" value="KAA9332954.1"/>
    <property type="molecule type" value="Genomic_DNA"/>
</dbReference>